<dbReference type="Gene3D" id="3.40.50.150">
    <property type="entry name" value="Vaccinia Virus protein VP39"/>
    <property type="match status" value="1"/>
</dbReference>
<keyword evidence="5 6" id="KW-0949">S-adenosyl-L-methionine</keyword>
<evidence type="ECO:0000256" key="1">
    <source>
        <dbReference type="ARBA" id="ARBA00022490"/>
    </source>
</evidence>
<sequence>MYNPKYIQNPEDILLKIVGFEKFSLIERYIHLIEEWNKKINLVSRKNKKSDIQWLIIDSLGITQHLEQNNIIYDIGTGAGLPGIPLAILTEIKSIYLVDVTQKKIDFLNYTIKDLKLPINVLRKDCRELYIKNSSNVVFIAKAVANCKKLLSICYLSIKNVPSLKIILLKGPSYKNEIIEARKYFKFKLEVFSNIHKYESIILVITDISKL</sequence>
<feature type="binding site" evidence="6">
    <location>
        <begin position="99"/>
        <end position="101"/>
    </location>
    <ligand>
        <name>S-adenosyl-L-methionine</name>
        <dbReference type="ChEBI" id="CHEBI:59789"/>
    </ligand>
</feature>
<evidence type="ECO:0000256" key="2">
    <source>
        <dbReference type="ARBA" id="ARBA00022552"/>
    </source>
</evidence>
<protein>
    <recommendedName>
        <fullName evidence="6">Ribosomal RNA small subunit methyltransferase G</fullName>
        <ecNumber evidence="6">2.1.1.170</ecNumber>
    </recommendedName>
    <alternativeName>
        <fullName evidence="6">16S rRNA 7-methylguanosine methyltransferase</fullName>
        <shortName evidence="6">16S rRNA m7G methyltransferase</shortName>
    </alternativeName>
</protein>
<dbReference type="InterPro" id="IPR003682">
    <property type="entry name" value="rRNA_ssu_MeTfrase_G"/>
</dbReference>
<dbReference type="PIRSF" id="PIRSF003078">
    <property type="entry name" value="GidB"/>
    <property type="match status" value="1"/>
</dbReference>
<keyword evidence="4 6" id="KW-0808">Transferase</keyword>
<comment type="caution">
    <text evidence="6">Lacks conserved residue(s) required for the propagation of feature annotation.</text>
</comment>
<evidence type="ECO:0000256" key="5">
    <source>
        <dbReference type="ARBA" id="ARBA00022691"/>
    </source>
</evidence>
<dbReference type="SUPFAM" id="SSF53335">
    <property type="entry name" value="S-adenosyl-L-methionine-dependent methyltransferases"/>
    <property type="match status" value="1"/>
</dbReference>
<comment type="catalytic activity">
    <reaction evidence="6">
        <text>guanosine(527) in 16S rRNA + S-adenosyl-L-methionine = N(7)-methylguanosine(527) in 16S rRNA + S-adenosyl-L-homocysteine</text>
        <dbReference type="Rhea" id="RHEA:42732"/>
        <dbReference type="Rhea" id="RHEA-COMP:10209"/>
        <dbReference type="Rhea" id="RHEA-COMP:10210"/>
        <dbReference type="ChEBI" id="CHEBI:57856"/>
        <dbReference type="ChEBI" id="CHEBI:59789"/>
        <dbReference type="ChEBI" id="CHEBI:74269"/>
        <dbReference type="ChEBI" id="CHEBI:74480"/>
        <dbReference type="EC" id="2.1.1.170"/>
    </reaction>
</comment>
<comment type="function">
    <text evidence="6">Specifically methylates the N7 position of guanine in position 527 of 16S rRNA.</text>
</comment>
<reference evidence="7" key="1">
    <citation type="submission" date="2023-02" db="EMBL/GenBank/DDBJ databases">
        <title>Host association and intracellularity evolved multiple times independently in the Rickettsiales.</title>
        <authorList>
            <person name="Castelli M."/>
            <person name="Nardi T."/>
            <person name="Gammuto L."/>
            <person name="Bellinzona G."/>
            <person name="Sabaneyeva E."/>
            <person name="Potekhin A."/>
            <person name="Serra V."/>
            <person name="Petroni G."/>
            <person name="Sassera D."/>
        </authorList>
    </citation>
    <scope>NUCLEOTIDE SEQUENCE</scope>
    <source>
        <strain evidence="7">USBL-36I1</strain>
    </source>
</reference>
<dbReference type="GO" id="GO:0005829">
    <property type="term" value="C:cytosol"/>
    <property type="evidence" value="ECO:0007669"/>
    <property type="project" value="TreeGrafter"/>
</dbReference>
<dbReference type="HAMAP" id="MF_00074">
    <property type="entry name" value="16SrRNA_methyltr_G"/>
    <property type="match status" value="1"/>
</dbReference>
<comment type="subcellular location">
    <subcellularLocation>
        <location evidence="6">Cytoplasm</location>
    </subcellularLocation>
</comment>
<dbReference type="EC" id="2.1.1.170" evidence="6"/>
<feature type="binding site" evidence="6">
    <location>
        <position position="76"/>
    </location>
    <ligand>
        <name>S-adenosyl-L-methionine</name>
        <dbReference type="ChEBI" id="CHEBI:59789"/>
    </ligand>
</feature>
<dbReference type="PANTHER" id="PTHR31760">
    <property type="entry name" value="S-ADENOSYL-L-METHIONINE-DEPENDENT METHYLTRANSFERASES SUPERFAMILY PROTEIN"/>
    <property type="match status" value="1"/>
</dbReference>
<feature type="binding site" evidence="6">
    <location>
        <position position="142"/>
    </location>
    <ligand>
        <name>S-adenosyl-L-methionine</name>
        <dbReference type="ChEBI" id="CHEBI:59789"/>
    </ligand>
</feature>
<dbReference type="PANTHER" id="PTHR31760:SF0">
    <property type="entry name" value="S-ADENOSYL-L-METHIONINE-DEPENDENT METHYLTRANSFERASES SUPERFAMILY PROTEIN"/>
    <property type="match status" value="1"/>
</dbReference>
<dbReference type="Proteomes" id="UP001289135">
    <property type="component" value="Unassembled WGS sequence"/>
</dbReference>
<feature type="binding site" evidence="6">
    <location>
        <position position="81"/>
    </location>
    <ligand>
        <name>S-adenosyl-L-methionine</name>
        <dbReference type="ChEBI" id="CHEBI:59789"/>
    </ligand>
</feature>
<comment type="similarity">
    <text evidence="6">Belongs to the methyltransferase superfamily. RNA methyltransferase RsmG family.</text>
</comment>
<dbReference type="RefSeq" id="WP_322498475.1">
    <property type="nucleotide sequence ID" value="NZ_JARGYU010000001.1"/>
</dbReference>
<evidence type="ECO:0000256" key="6">
    <source>
        <dbReference type="HAMAP-Rule" id="MF_00074"/>
    </source>
</evidence>
<dbReference type="InterPro" id="IPR029063">
    <property type="entry name" value="SAM-dependent_MTases_sf"/>
</dbReference>
<evidence type="ECO:0000256" key="3">
    <source>
        <dbReference type="ARBA" id="ARBA00022603"/>
    </source>
</evidence>
<accession>A0AAE5AHR2</accession>
<organism evidence="7 8">
    <name type="scientific">Lyticum sinuosum</name>
    <dbReference type="NCBI Taxonomy" id="1332059"/>
    <lineage>
        <taxon>Bacteria</taxon>
        <taxon>Pseudomonadati</taxon>
        <taxon>Pseudomonadota</taxon>
        <taxon>Alphaproteobacteria</taxon>
        <taxon>Rickettsiales</taxon>
        <taxon>Lyticum</taxon>
    </lineage>
</organism>
<keyword evidence="3 6" id="KW-0489">Methyltransferase</keyword>
<dbReference type="AlphaFoldDB" id="A0AAE5AHR2"/>
<gene>
    <name evidence="6" type="primary">rsmG</name>
    <name evidence="7" type="ORF">Lyticum_00204</name>
</gene>
<dbReference type="EMBL" id="JARGYU010000001">
    <property type="protein sequence ID" value="MDZ5761044.1"/>
    <property type="molecule type" value="Genomic_DNA"/>
</dbReference>
<evidence type="ECO:0000313" key="7">
    <source>
        <dbReference type="EMBL" id="MDZ5761044.1"/>
    </source>
</evidence>
<evidence type="ECO:0000313" key="8">
    <source>
        <dbReference type="Proteomes" id="UP001289135"/>
    </source>
</evidence>
<comment type="caution">
    <text evidence="7">The sequence shown here is derived from an EMBL/GenBank/DDBJ whole genome shotgun (WGS) entry which is preliminary data.</text>
</comment>
<dbReference type="GO" id="GO:0070043">
    <property type="term" value="F:rRNA (guanine-N7-)-methyltransferase activity"/>
    <property type="evidence" value="ECO:0007669"/>
    <property type="project" value="UniProtKB-UniRule"/>
</dbReference>
<keyword evidence="8" id="KW-1185">Reference proteome</keyword>
<evidence type="ECO:0000256" key="4">
    <source>
        <dbReference type="ARBA" id="ARBA00022679"/>
    </source>
</evidence>
<proteinExistence type="inferred from homology"/>
<dbReference type="Pfam" id="PF02527">
    <property type="entry name" value="GidB"/>
    <property type="match status" value="1"/>
</dbReference>
<name>A0AAE5AHR2_9RICK</name>
<keyword evidence="2 6" id="KW-0698">rRNA processing</keyword>
<dbReference type="NCBIfam" id="TIGR00138">
    <property type="entry name" value="rsmG_gidB"/>
    <property type="match status" value="1"/>
</dbReference>
<keyword evidence="1 6" id="KW-0963">Cytoplasm</keyword>